<dbReference type="EMBL" id="JACRYL010000018">
    <property type="protein sequence ID" value="MBC6112258.1"/>
    <property type="molecule type" value="Genomic_DNA"/>
</dbReference>
<sequence>MKRAFPLVLIAFLCSTLSSCELIGGIFKAGVWSGIIVVVIVVALLIWILAKIFGGGRS</sequence>
<evidence type="ECO:0000313" key="2">
    <source>
        <dbReference type="EMBL" id="MBC6112258.1"/>
    </source>
</evidence>
<feature type="transmembrane region" description="Helical" evidence="1">
    <location>
        <begin position="29"/>
        <end position="50"/>
    </location>
</feature>
<evidence type="ECO:0008006" key="4">
    <source>
        <dbReference type="Google" id="ProtNLM"/>
    </source>
</evidence>
<protein>
    <recommendedName>
        <fullName evidence="4">Phosphatidate cytidylyltransferase</fullName>
    </recommendedName>
</protein>
<reference evidence="2 3" key="1">
    <citation type="submission" date="2020-08" db="EMBL/GenBank/DDBJ databases">
        <authorList>
            <person name="Sun Q."/>
            <person name="Inoue M."/>
        </authorList>
    </citation>
    <scope>NUCLEOTIDE SEQUENCE [LARGE SCALE GENOMIC DNA]</scope>
    <source>
        <strain evidence="2 3">CCM 8938</strain>
    </source>
</reference>
<dbReference type="RefSeq" id="WP_187072681.1">
    <property type="nucleotide sequence ID" value="NZ_JACRYL010000018.1"/>
</dbReference>
<evidence type="ECO:0000313" key="3">
    <source>
        <dbReference type="Proteomes" id="UP000652755"/>
    </source>
</evidence>
<keyword evidence="1" id="KW-0812">Transmembrane</keyword>
<dbReference type="PROSITE" id="PS51257">
    <property type="entry name" value="PROKAR_LIPOPROTEIN"/>
    <property type="match status" value="1"/>
</dbReference>
<gene>
    <name evidence="2" type="ORF">H7U22_17685</name>
</gene>
<dbReference type="Proteomes" id="UP000652755">
    <property type="component" value="Unassembled WGS sequence"/>
</dbReference>
<name>A0ABR7KW57_9SPHI</name>
<accession>A0ABR7KW57</accession>
<keyword evidence="1" id="KW-1133">Transmembrane helix</keyword>
<proteinExistence type="predicted"/>
<keyword evidence="1" id="KW-0472">Membrane</keyword>
<organism evidence="2 3">
    <name type="scientific">Pedobacter fastidiosus</name>
    <dbReference type="NCBI Taxonomy" id="2765361"/>
    <lineage>
        <taxon>Bacteria</taxon>
        <taxon>Pseudomonadati</taxon>
        <taxon>Bacteroidota</taxon>
        <taxon>Sphingobacteriia</taxon>
        <taxon>Sphingobacteriales</taxon>
        <taxon>Sphingobacteriaceae</taxon>
        <taxon>Pedobacter</taxon>
    </lineage>
</organism>
<comment type="caution">
    <text evidence="2">The sequence shown here is derived from an EMBL/GenBank/DDBJ whole genome shotgun (WGS) entry which is preliminary data.</text>
</comment>
<evidence type="ECO:0000256" key="1">
    <source>
        <dbReference type="SAM" id="Phobius"/>
    </source>
</evidence>
<keyword evidence="3" id="KW-1185">Reference proteome</keyword>